<dbReference type="Proteomes" id="UP000037530">
    <property type="component" value="Unassembled WGS sequence"/>
</dbReference>
<dbReference type="OrthoDB" id="9988037at2"/>
<sequence length="154" mass="16823">MQLTDTQKMEFIEHGGDICPICSDSSIEHDEPDFGDTSVSQDCQCSHCFAEWNNQYVLSAVKLLEPGKLNIKALSPLQEERYLSHGQACVICQYDNMDGSGLGLNCDEFLKVASKGKMAVSCPCCNASWNDQFELDDVIITNAGKYAPAEGDAA</sequence>
<name>A0A0M0HZ30_9VIBR</name>
<evidence type="ECO:0000313" key="2">
    <source>
        <dbReference type="Proteomes" id="UP000037530"/>
    </source>
</evidence>
<protein>
    <submittedName>
        <fullName evidence="1">Uncharacterized protein</fullName>
    </submittedName>
</protein>
<dbReference type="PATRIC" id="fig|171383.3.peg.2942"/>
<gene>
    <name evidence="1" type="ORF">AKJ31_14400</name>
</gene>
<proteinExistence type="predicted"/>
<comment type="caution">
    <text evidence="1">The sequence shown here is derived from an EMBL/GenBank/DDBJ whole genome shotgun (WGS) entry which is preliminary data.</text>
</comment>
<evidence type="ECO:0000313" key="1">
    <source>
        <dbReference type="EMBL" id="KOO06893.1"/>
    </source>
</evidence>
<dbReference type="RefSeq" id="WP_053409811.1">
    <property type="nucleotide sequence ID" value="NZ_LHPI01000013.1"/>
</dbReference>
<dbReference type="AlphaFoldDB" id="A0A0M0HZ30"/>
<organism evidence="1 2">
    <name type="scientific">Vibrio hepatarius</name>
    <dbReference type="NCBI Taxonomy" id="171383"/>
    <lineage>
        <taxon>Bacteria</taxon>
        <taxon>Pseudomonadati</taxon>
        <taxon>Pseudomonadota</taxon>
        <taxon>Gammaproteobacteria</taxon>
        <taxon>Vibrionales</taxon>
        <taxon>Vibrionaceae</taxon>
        <taxon>Vibrio</taxon>
        <taxon>Vibrio oreintalis group</taxon>
    </lineage>
</organism>
<accession>A0A0M0HZ30</accession>
<dbReference type="STRING" id="171383.AKJ31_14400"/>
<reference evidence="2" key="1">
    <citation type="submission" date="2015-08" db="EMBL/GenBank/DDBJ databases">
        <title>Vibrio galatheae sp. nov., a novel member of the Vibrionaceae family isolated from the Solomon Islands.</title>
        <authorList>
            <person name="Giubergia S."/>
            <person name="Machado H."/>
            <person name="Mateiu R.V."/>
            <person name="Gram L."/>
        </authorList>
    </citation>
    <scope>NUCLEOTIDE SEQUENCE [LARGE SCALE GENOMIC DNA]</scope>
    <source>
        <strain evidence="2">DSM 19134</strain>
    </source>
</reference>
<dbReference type="EMBL" id="LHPI01000013">
    <property type="protein sequence ID" value="KOO06893.1"/>
    <property type="molecule type" value="Genomic_DNA"/>
</dbReference>
<keyword evidence="2" id="KW-1185">Reference proteome</keyword>